<dbReference type="PANTHER" id="PTHR45528">
    <property type="entry name" value="SENSOR HISTIDINE KINASE CPXA"/>
    <property type="match status" value="1"/>
</dbReference>
<dbReference type="InterPro" id="IPR033462">
    <property type="entry name" value="Cache_3-Cache_2"/>
</dbReference>
<evidence type="ECO:0000256" key="1">
    <source>
        <dbReference type="ARBA" id="ARBA00000085"/>
    </source>
</evidence>
<dbReference type="KEGG" id="mend:L6E24_08210"/>
<dbReference type="RefSeq" id="WP_257741515.1">
    <property type="nucleotide sequence ID" value="NZ_CP096115.1"/>
</dbReference>
<gene>
    <name evidence="10" type="ORF">L6E24_08210</name>
</gene>
<dbReference type="Pfam" id="PF00672">
    <property type="entry name" value="HAMP"/>
    <property type="match status" value="1"/>
</dbReference>
<dbReference type="Pfam" id="PF17201">
    <property type="entry name" value="Cache_3-Cache_2"/>
    <property type="match status" value="1"/>
</dbReference>
<dbReference type="Gene3D" id="3.30.450.20">
    <property type="entry name" value="PAS domain"/>
    <property type="match status" value="1"/>
</dbReference>
<sequence>MKISILQKILVVMLIVAVLPLISLGFLAVNDEKAVGMSAAEDARILGDSTLKSARYALENLGEDMIEQKAKDVSKQCEIYLQAHPEMTISELQADTEFQKITVQKVGETGYTYLYEKDPATIRFHPDSELVDVPMSDFKDQFPAWWGIIRPTLSGLTICGYYDWESSSGEVSEKFAYMTPVEGTPYVIAATTYISEFSEPVNKIETKVQSEIDNTINEIKVSTESVSTQNTILLMTLITIFIVIIVSYFFASTLTSPIKRLTSVADRVSMGDMEDTDIDIESEDEIGELADSFKRMIVSVKYYMSKVKDQDDDESDE</sequence>
<evidence type="ECO:0000256" key="8">
    <source>
        <dbReference type="SAM" id="Phobius"/>
    </source>
</evidence>
<dbReference type="SMART" id="SM00304">
    <property type="entry name" value="HAMP"/>
    <property type="match status" value="1"/>
</dbReference>
<evidence type="ECO:0000256" key="3">
    <source>
        <dbReference type="ARBA" id="ARBA00012438"/>
    </source>
</evidence>
<evidence type="ECO:0000259" key="9">
    <source>
        <dbReference type="PROSITE" id="PS50885"/>
    </source>
</evidence>
<evidence type="ECO:0000256" key="4">
    <source>
        <dbReference type="ARBA" id="ARBA00022553"/>
    </source>
</evidence>
<dbReference type="GeneID" id="74307677"/>
<keyword evidence="4" id="KW-0597">Phosphoprotein</keyword>
<evidence type="ECO:0000256" key="2">
    <source>
        <dbReference type="ARBA" id="ARBA00004141"/>
    </source>
</evidence>
<evidence type="ECO:0000313" key="11">
    <source>
        <dbReference type="Proteomes" id="UP001060368"/>
    </source>
</evidence>
<evidence type="ECO:0000256" key="5">
    <source>
        <dbReference type="ARBA" id="ARBA00022679"/>
    </source>
</evidence>
<keyword evidence="11" id="KW-1185">Reference proteome</keyword>
<dbReference type="EC" id="2.7.13.3" evidence="3"/>
<keyword evidence="7 8" id="KW-0472">Membrane</keyword>
<evidence type="ECO:0000256" key="7">
    <source>
        <dbReference type="ARBA" id="ARBA00023136"/>
    </source>
</evidence>
<proteinExistence type="predicted"/>
<dbReference type="PANTHER" id="PTHR45528:SF10">
    <property type="entry name" value="METHYL-ACCEPTING CHEMOTAXIS PROTEIN"/>
    <property type="match status" value="1"/>
</dbReference>
<dbReference type="SUPFAM" id="SSF158472">
    <property type="entry name" value="HAMP domain-like"/>
    <property type="match status" value="1"/>
</dbReference>
<feature type="domain" description="HAMP" evidence="9">
    <location>
        <begin position="252"/>
        <end position="305"/>
    </location>
</feature>
<dbReference type="GO" id="GO:0000155">
    <property type="term" value="F:phosphorelay sensor kinase activity"/>
    <property type="evidence" value="ECO:0007669"/>
    <property type="project" value="TreeGrafter"/>
</dbReference>
<dbReference type="InterPro" id="IPR003660">
    <property type="entry name" value="HAMP_dom"/>
</dbReference>
<organism evidence="10 11">
    <name type="scientific">Methanoplanus endosymbiosus</name>
    <dbReference type="NCBI Taxonomy" id="33865"/>
    <lineage>
        <taxon>Archaea</taxon>
        <taxon>Methanobacteriati</taxon>
        <taxon>Methanobacteriota</taxon>
        <taxon>Stenosarchaea group</taxon>
        <taxon>Methanomicrobia</taxon>
        <taxon>Methanomicrobiales</taxon>
        <taxon>Methanomicrobiaceae</taxon>
        <taxon>Methanoplanus</taxon>
    </lineage>
</organism>
<name>A0A9E7TGL6_9EURY</name>
<dbReference type="GO" id="GO:0005886">
    <property type="term" value="C:plasma membrane"/>
    <property type="evidence" value="ECO:0007669"/>
    <property type="project" value="TreeGrafter"/>
</dbReference>
<dbReference type="CDD" id="cd06225">
    <property type="entry name" value="HAMP"/>
    <property type="match status" value="1"/>
</dbReference>
<feature type="transmembrane region" description="Helical" evidence="8">
    <location>
        <begin position="9"/>
        <end position="29"/>
    </location>
</feature>
<evidence type="ECO:0000256" key="6">
    <source>
        <dbReference type="ARBA" id="ARBA00022777"/>
    </source>
</evidence>
<keyword evidence="8" id="KW-1133">Transmembrane helix</keyword>
<evidence type="ECO:0000313" key="10">
    <source>
        <dbReference type="EMBL" id="UUX91362.1"/>
    </source>
</evidence>
<keyword evidence="5" id="KW-0808">Transferase</keyword>
<dbReference type="Gene3D" id="6.10.340.10">
    <property type="match status" value="1"/>
</dbReference>
<comment type="subcellular location">
    <subcellularLocation>
        <location evidence="2">Membrane</location>
        <topology evidence="2">Multi-pass membrane protein</topology>
    </subcellularLocation>
</comment>
<dbReference type="Proteomes" id="UP001060368">
    <property type="component" value="Chromosome"/>
</dbReference>
<reference evidence="10" key="1">
    <citation type="submission" date="2022-04" db="EMBL/GenBank/DDBJ databases">
        <title>Complete genome of Methanoplanus endosymbiosus DSM 3599.</title>
        <authorList>
            <person name="Chen S.-C."/>
            <person name="You Y.-T."/>
            <person name="Zhou Y.-Z."/>
            <person name="Lai M.-C."/>
        </authorList>
    </citation>
    <scope>NUCLEOTIDE SEQUENCE</scope>
    <source>
        <strain evidence="10">DSM 3599</strain>
    </source>
</reference>
<dbReference type="PROSITE" id="PS50885">
    <property type="entry name" value="HAMP"/>
    <property type="match status" value="1"/>
</dbReference>
<dbReference type="EMBL" id="CP096115">
    <property type="protein sequence ID" value="UUX91362.1"/>
    <property type="molecule type" value="Genomic_DNA"/>
</dbReference>
<keyword evidence="6" id="KW-0418">Kinase</keyword>
<dbReference type="AlphaFoldDB" id="A0A9E7TGL6"/>
<accession>A0A9E7TGL6</accession>
<protein>
    <recommendedName>
        <fullName evidence="3">histidine kinase</fullName>
        <ecNumber evidence="3">2.7.13.3</ecNumber>
    </recommendedName>
</protein>
<dbReference type="InterPro" id="IPR050398">
    <property type="entry name" value="HssS/ArlS-like"/>
</dbReference>
<keyword evidence="8" id="KW-0812">Transmembrane</keyword>
<comment type="catalytic activity">
    <reaction evidence="1">
        <text>ATP + protein L-histidine = ADP + protein N-phospho-L-histidine.</text>
        <dbReference type="EC" id="2.7.13.3"/>
    </reaction>
</comment>
<feature type="transmembrane region" description="Helical" evidence="8">
    <location>
        <begin position="232"/>
        <end position="251"/>
    </location>
</feature>